<dbReference type="GO" id="GO:0006298">
    <property type="term" value="P:mismatch repair"/>
    <property type="evidence" value="ECO:0007669"/>
    <property type="project" value="InterPro"/>
</dbReference>
<comment type="caution">
    <text evidence="2">The sequence shown here is derived from an EMBL/GenBank/DDBJ whole genome shotgun (WGS) entry which is preliminary data.</text>
</comment>
<dbReference type="GO" id="GO:0030983">
    <property type="term" value="F:mismatched DNA binding"/>
    <property type="evidence" value="ECO:0007669"/>
    <property type="project" value="InterPro"/>
</dbReference>
<evidence type="ECO:0000259" key="1">
    <source>
        <dbReference type="Pfam" id="PF05190"/>
    </source>
</evidence>
<gene>
    <name evidence="2" type="ORF">RFI_01639</name>
</gene>
<dbReference type="GO" id="GO:0032301">
    <property type="term" value="C:MutSalpha complex"/>
    <property type="evidence" value="ECO:0007669"/>
    <property type="project" value="TreeGrafter"/>
</dbReference>
<evidence type="ECO:0000313" key="3">
    <source>
        <dbReference type="Proteomes" id="UP000023152"/>
    </source>
</evidence>
<dbReference type="Gene3D" id="1.10.1420.10">
    <property type="match status" value="2"/>
</dbReference>
<keyword evidence="3" id="KW-1185">Reference proteome</keyword>
<dbReference type="OrthoDB" id="295033at2759"/>
<proteinExistence type="predicted"/>
<dbReference type="GO" id="GO:0140664">
    <property type="term" value="F:ATP-dependent DNA damage sensor activity"/>
    <property type="evidence" value="ECO:0007669"/>
    <property type="project" value="InterPro"/>
</dbReference>
<dbReference type="PANTHER" id="PTHR11361">
    <property type="entry name" value="DNA MISMATCH REPAIR PROTEIN MUTS FAMILY MEMBER"/>
    <property type="match status" value="1"/>
</dbReference>
<accession>X6PCP5</accession>
<protein>
    <submittedName>
        <fullName evidence="2">DNA mismatch repair protein msh-2</fullName>
    </submittedName>
</protein>
<evidence type="ECO:0000313" key="2">
    <source>
        <dbReference type="EMBL" id="ETO35422.1"/>
    </source>
</evidence>
<dbReference type="PANTHER" id="PTHR11361:SF35">
    <property type="entry name" value="DNA MISMATCH REPAIR PROTEIN MSH2"/>
    <property type="match status" value="1"/>
</dbReference>
<reference evidence="2 3" key="1">
    <citation type="journal article" date="2013" name="Curr. Biol.">
        <title>The Genome of the Foraminiferan Reticulomyxa filosa.</title>
        <authorList>
            <person name="Glockner G."/>
            <person name="Hulsmann N."/>
            <person name="Schleicher M."/>
            <person name="Noegel A.A."/>
            <person name="Eichinger L."/>
            <person name="Gallinger C."/>
            <person name="Pawlowski J."/>
            <person name="Sierra R."/>
            <person name="Euteneuer U."/>
            <person name="Pillet L."/>
            <person name="Moustafa A."/>
            <person name="Platzer M."/>
            <person name="Groth M."/>
            <person name="Szafranski K."/>
            <person name="Schliwa M."/>
        </authorList>
    </citation>
    <scope>NUCLEOTIDE SEQUENCE [LARGE SCALE GENOMIC DNA]</scope>
</reference>
<name>X6PCP5_RETFI</name>
<dbReference type="InterPro" id="IPR007861">
    <property type="entry name" value="DNA_mismatch_repair_MutS_clamp"/>
</dbReference>
<dbReference type="Pfam" id="PF05190">
    <property type="entry name" value="MutS_IV"/>
    <property type="match status" value="1"/>
</dbReference>
<dbReference type="GO" id="GO:0006312">
    <property type="term" value="P:mitotic recombination"/>
    <property type="evidence" value="ECO:0007669"/>
    <property type="project" value="TreeGrafter"/>
</dbReference>
<dbReference type="GO" id="GO:0005524">
    <property type="term" value="F:ATP binding"/>
    <property type="evidence" value="ECO:0007669"/>
    <property type="project" value="InterPro"/>
</dbReference>
<organism evidence="2 3">
    <name type="scientific">Reticulomyxa filosa</name>
    <dbReference type="NCBI Taxonomy" id="46433"/>
    <lineage>
        <taxon>Eukaryota</taxon>
        <taxon>Sar</taxon>
        <taxon>Rhizaria</taxon>
        <taxon>Retaria</taxon>
        <taxon>Foraminifera</taxon>
        <taxon>Monothalamids</taxon>
        <taxon>Reticulomyxidae</taxon>
        <taxon>Reticulomyxa</taxon>
    </lineage>
</organism>
<dbReference type="SUPFAM" id="SSF48334">
    <property type="entry name" value="DNA repair protein MutS, domain III"/>
    <property type="match status" value="1"/>
</dbReference>
<dbReference type="InterPro" id="IPR036187">
    <property type="entry name" value="DNA_mismatch_repair_MutS_sf"/>
</dbReference>
<feature type="domain" description="DNA mismatch repair protein MutS clamp" evidence="1">
    <location>
        <begin position="89"/>
        <end position="181"/>
    </location>
</feature>
<dbReference type="Proteomes" id="UP000023152">
    <property type="component" value="Unassembled WGS sequence"/>
</dbReference>
<dbReference type="InterPro" id="IPR045076">
    <property type="entry name" value="MutS"/>
</dbReference>
<dbReference type="AlphaFoldDB" id="X6PCP5"/>
<sequence length="237" mass="26995">MIDADNQGDAKMKDKIIKLTEQEKIAENEYNLEEMNVSQLTPLQILEKQFIQPLTKMTQNFHNFMAMIEKVIDWDKLENEREYMITPSYDGVLVKLDKQIKEIAAEMGKIRHQMNRELGGESGKKKGVTLAFKTAYGWHLKTPSARGFANISPNYIKLSILKSSILYTTPDLSNLSNERQAIVSKYNARQEAIVKKVIEVTTSYTSVISNAIQAFSQLDIFLSFAHVASCAPQVFFF</sequence>
<dbReference type="OMA" id="EREYMIT"/>
<dbReference type="EMBL" id="ASPP01001605">
    <property type="protein sequence ID" value="ETO35422.1"/>
    <property type="molecule type" value="Genomic_DNA"/>
</dbReference>